<sequence>MAMSAIMARSKTRAQSTPAKPCAYSYVRFSTPEQARGESFRRQIEAARAYAAKHGLVLDESFRDEGVSAFKGKHRDERAALGAFLKRVESGDVAKGSYLLVESLDRLSREEVVDALELFLGLTRNGITIVTLTDQRVYSRASLRADQTQLIISIVVMSRAHEESALKSKRVSDAWAAKRQRAADDKQAMTARCPGWLELVGGPKSGEYREITKHVEIVQKMFADTIAGLGRRSIQAKLNADEVPTWGTGKKKGQYWHDSYIAKILSNPATFGRYVPRGKLAGGSDATAEAAIDGYFPAIIDEETFWAAQVASKARGFGKGTPGRRKNLLSGLVRCEACGSNMIFIDKMVRGGGHKLRCGRAHASAGCDHRTMYDYKKVELAVVFGLGQRRKALIDAATDRQSQAQAALSAAQARREAIERQLDNLIQLVQASGGGSRLGKQVQALEAELEAAETEAAKLDRAYRQSRPADIDEAAAGLKVVYDSLNADPDDLAVRAAFQQRLKLLVAHVVLGPTGFVATHSDGSTSRTSFAGPRR</sequence>
<accession>A0A370KZ32</accession>
<dbReference type="InterPro" id="IPR025827">
    <property type="entry name" value="Zn_ribbon_recom_dom"/>
</dbReference>
<keyword evidence="3" id="KW-0175">Coiled coil</keyword>
<dbReference type="Pfam" id="PF07508">
    <property type="entry name" value="Recombinase"/>
    <property type="match status" value="1"/>
</dbReference>
<reference evidence="7" key="1">
    <citation type="submission" date="2018-07" db="EMBL/GenBank/DDBJ databases">
        <authorList>
            <person name="Safronova V.I."/>
            <person name="Chirak E.R."/>
            <person name="Sazanova A.L."/>
        </authorList>
    </citation>
    <scope>NUCLEOTIDE SEQUENCE [LARGE SCALE GENOMIC DNA]</scope>
    <source>
        <strain evidence="7">RCAM04685</strain>
    </source>
</reference>
<dbReference type="OrthoDB" id="9791494at2"/>
<gene>
    <name evidence="6" type="ORF">DWE98_25160</name>
</gene>
<keyword evidence="2" id="KW-0233">DNA recombination</keyword>
<dbReference type="Proteomes" id="UP000255207">
    <property type="component" value="Unassembled WGS sequence"/>
</dbReference>
<dbReference type="SUPFAM" id="SSF53041">
    <property type="entry name" value="Resolvase-like"/>
    <property type="match status" value="1"/>
</dbReference>
<organism evidence="6 7">
    <name type="scientific">Bosea caraganae</name>
    <dbReference type="NCBI Taxonomy" id="2763117"/>
    <lineage>
        <taxon>Bacteria</taxon>
        <taxon>Pseudomonadati</taxon>
        <taxon>Pseudomonadota</taxon>
        <taxon>Alphaproteobacteria</taxon>
        <taxon>Hyphomicrobiales</taxon>
        <taxon>Boseaceae</taxon>
        <taxon>Bosea</taxon>
    </lineage>
</organism>
<dbReference type="Pfam" id="PF00239">
    <property type="entry name" value="Resolvase"/>
    <property type="match status" value="1"/>
</dbReference>
<dbReference type="InterPro" id="IPR006119">
    <property type="entry name" value="Resolv_N"/>
</dbReference>
<dbReference type="InterPro" id="IPR011109">
    <property type="entry name" value="DNA_bind_recombinase_dom"/>
</dbReference>
<evidence type="ECO:0000256" key="2">
    <source>
        <dbReference type="ARBA" id="ARBA00023172"/>
    </source>
</evidence>
<dbReference type="InterPro" id="IPR050639">
    <property type="entry name" value="SSR_resolvase"/>
</dbReference>
<dbReference type="Gene3D" id="3.90.1750.20">
    <property type="entry name" value="Putative Large Serine Recombinase, Chain B, Domain 2"/>
    <property type="match status" value="1"/>
</dbReference>
<dbReference type="InterPro" id="IPR036162">
    <property type="entry name" value="Resolvase-like_N_sf"/>
</dbReference>
<evidence type="ECO:0000259" key="4">
    <source>
        <dbReference type="PROSITE" id="PS51736"/>
    </source>
</evidence>
<dbReference type="PANTHER" id="PTHR30461">
    <property type="entry name" value="DNA-INVERTASE FROM LAMBDOID PROPHAGE"/>
    <property type="match status" value="1"/>
</dbReference>
<dbReference type="GO" id="GO:0000150">
    <property type="term" value="F:DNA strand exchange activity"/>
    <property type="evidence" value="ECO:0007669"/>
    <property type="project" value="InterPro"/>
</dbReference>
<feature type="domain" description="Recombinase" evidence="5">
    <location>
        <begin position="194"/>
        <end position="318"/>
    </location>
</feature>
<feature type="domain" description="Resolvase/invertase-type recombinase catalytic" evidence="4">
    <location>
        <begin position="22"/>
        <end position="182"/>
    </location>
</feature>
<dbReference type="EMBL" id="QQTP01000020">
    <property type="protein sequence ID" value="RDJ20259.1"/>
    <property type="molecule type" value="Genomic_DNA"/>
</dbReference>
<dbReference type="SMART" id="SM00857">
    <property type="entry name" value="Resolvase"/>
    <property type="match status" value="1"/>
</dbReference>
<feature type="coiled-coil region" evidence="3">
    <location>
        <begin position="394"/>
        <end position="462"/>
    </location>
</feature>
<dbReference type="Gene3D" id="3.40.50.1390">
    <property type="entry name" value="Resolvase, N-terminal catalytic domain"/>
    <property type="match status" value="1"/>
</dbReference>
<protein>
    <submittedName>
        <fullName evidence="6">Recombinase family protein</fullName>
    </submittedName>
</protein>
<dbReference type="CDD" id="cd00338">
    <property type="entry name" value="Ser_Recombinase"/>
    <property type="match status" value="1"/>
</dbReference>
<dbReference type="GO" id="GO:0003677">
    <property type="term" value="F:DNA binding"/>
    <property type="evidence" value="ECO:0007669"/>
    <property type="project" value="UniProtKB-KW"/>
</dbReference>
<keyword evidence="7" id="KW-1185">Reference proteome</keyword>
<name>A0A370KZ32_9HYPH</name>
<dbReference type="Pfam" id="PF13408">
    <property type="entry name" value="Zn_ribbon_recom"/>
    <property type="match status" value="1"/>
</dbReference>
<evidence type="ECO:0000259" key="5">
    <source>
        <dbReference type="PROSITE" id="PS51737"/>
    </source>
</evidence>
<proteinExistence type="predicted"/>
<dbReference type="AlphaFoldDB" id="A0A370KZ32"/>
<evidence type="ECO:0000256" key="1">
    <source>
        <dbReference type="ARBA" id="ARBA00023125"/>
    </source>
</evidence>
<evidence type="ECO:0000256" key="3">
    <source>
        <dbReference type="SAM" id="Coils"/>
    </source>
</evidence>
<evidence type="ECO:0000313" key="6">
    <source>
        <dbReference type="EMBL" id="RDJ20259.1"/>
    </source>
</evidence>
<dbReference type="PROSITE" id="PS51737">
    <property type="entry name" value="RECOMBINASE_DNA_BIND"/>
    <property type="match status" value="1"/>
</dbReference>
<comment type="caution">
    <text evidence="6">The sequence shown here is derived from an EMBL/GenBank/DDBJ whole genome shotgun (WGS) entry which is preliminary data.</text>
</comment>
<evidence type="ECO:0000313" key="7">
    <source>
        <dbReference type="Proteomes" id="UP000255207"/>
    </source>
</evidence>
<dbReference type="InterPro" id="IPR038109">
    <property type="entry name" value="DNA_bind_recomb_sf"/>
</dbReference>
<keyword evidence="1" id="KW-0238">DNA-binding</keyword>
<dbReference type="PANTHER" id="PTHR30461:SF2">
    <property type="entry name" value="SERINE RECOMBINASE PINE-RELATED"/>
    <property type="match status" value="1"/>
</dbReference>
<dbReference type="PROSITE" id="PS51736">
    <property type="entry name" value="RECOMBINASES_3"/>
    <property type="match status" value="1"/>
</dbReference>